<keyword evidence="1" id="KW-0812">Transmembrane</keyword>
<dbReference type="Proteomes" id="UP000663825">
    <property type="component" value="Unassembled WGS sequence"/>
</dbReference>
<dbReference type="Proteomes" id="UP000663838">
    <property type="component" value="Unassembled WGS sequence"/>
</dbReference>
<dbReference type="EMBL" id="CAJNYT010002994">
    <property type="protein sequence ID" value="CAF3516411.1"/>
    <property type="molecule type" value="Genomic_DNA"/>
</dbReference>
<dbReference type="EMBL" id="CAJNYV010002284">
    <property type="protein sequence ID" value="CAF3468677.1"/>
    <property type="molecule type" value="Genomic_DNA"/>
</dbReference>
<keyword evidence="13" id="KW-1185">Reference proteome</keyword>
<dbReference type="EMBL" id="CAJNXB010005646">
    <property type="protein sequence ID" value="CAF3433384.1"/>
    <property type="molecule type" value="Genomic_DNA"/>
</dbReference>
<dbReference type="EMBL" id="CAJOBQ010002953">
    <property type="protein sequence ID" value="CAF4586785.1"/>
    <property type="molecule type" value="Genomic_DNA"/>
</dbReference>
<dbReference type="EMBL" id="CAJNYU010001939">
    <property type="protein sequence ID" value="CAF3483514.1"/>
    <property type="molecule type" value="Genomic_DNA"/>
</dbReference>
<evidence type="ECO:0000313" key="8">
    <source>
        <dbReference type="EMBL" id="CAF4482357.1"/>
    </source>
</evidence>
<evidence type="ECO:0000313" key="6">
    <source>
        <dbReference type="EMBL" id="CAF3516411.1"/>
    </source>
</evidence>
<dbReference type="Proteomes" id="UP000663865">
    <property type="component" value="Unassembled WGS sequence"/>
</dbReference>
<feature type="transmembrane region" description="Helical" evidence="1">
    <location>
        <begin position="31"/>
        <end position="48"/>
    </location>
</feature>
<dbReference type="Proteomes" id="UP000663833">
    <property type="component" value="Unassembled WGS sequence"/>
</dbReference>
<dbReference type="Proteomes" id="UP000663848">
    <property type="component" value="Unassembled WGS sequence"/>
</dbReference>
<dbReference type="Proteomes" id="UP000663873">
    <property type="component" value="Unassembled WGS sequence"/>
</dbReference>
<dbReference type="Proteomes" id="UP000663869">
    <property type="component" value="Unassembled WGS sequence"/>
</dbReference>
<evidence type="ECO:0000313" key="10">
    <source>
        <dbReference type="EMBL" id="CAF4699893.1"/>
    </source>
</evidence>
<evidence type="ECO:0000313" key="13">
    <source>
        <dbReference type="Proteomes" id="UP000663873"/>
    </source>
</evidence>
<gene>
    <name evidence="5" type="ORF">FME351_LOCUS15664</name>
    <name evidence="6" type="ORF">GRG538_LOCUS18494</name>
    <name evidence="8" type="ORF">HFQ381_LOCUS26377</name>
    <name evidence="4" type="ORF">KIK155_LOCUS13652</name>
    <name evidence="3" type="ORF">LUA448_LOCUS21304</name>
    <name evidence="11" type="ORF">QYT958_LOCUS19469</name>
    <name evidence="2" type="ORF">TIS948_LOCUS30532</name>
    <name evidence="10" type="ORF">TOA249_LOCUS16985</name>
    <name evidence="9" type="ORF">TSG867_LOCUS26934</name>
    <name evidence="7" type="ORF">UJA718_LOCUS23863</name>
</gene>
<dbReference type="EMBL" id="CAJOBP010005314">
    <property type="protein sequence ID" value="CAF4466074.1"/>
    <property type="molecule type" value="Genomic_DNA"/>
</dbReference>
<dbReference type="OrthoDB" id="10025090at2759"/>
<dbReference type="EMBL" id="CAJNYD010002771">
    <property type="protein sequence ID" value="CAF3442685.1"/>
    <property type="molecule type" value="Genomic_DNA"/>
</dbReference>
<evidence type="ECO:0000313" key="2">
    <source>
        <dbReference type="EMBL" id="CAF3433384.1"/>
    </source>
</evidence>
<reference evidence="10" key="1">
    <citation type="submission" date="2021-02" db="EMBL/GenBank/DDBJ databases">
        <authorList>
            <person name="Nowell W R."/>
        </authorList>
    </citation>
    <scope>NUCLEOTIDE SEQUENCE</scope>
</reference>
<evidence type="ECO:0000313" key="12">
    <source>
        <dbReference type="Proteomes" id="UP000663838"/>
    </source>
</evidence>
<dbReference type="EMBL" id="CAJOBS010001189">
    <property type="protein sequence ID" value="CAF4699893.1"/>
    <property type="molecule type" value="Genomic_DNA"/>
</dbReference>
<feature type="transmembrane region" description="Helical" evidence="1">
    <location>
        <begin position="54"/>
        <end position="79"/>
    </location>
</feature>
<evidence type="ECO:0000313" key="7">
    <source>
        <dbReference type="EMBL" id="CAF4466074.1"/>
    </source>
</evidence>
<keyword evidence="1" id="KW-0472">Membrane</keyword>
<dbReference type="Proteomes" id="UP000663862">
    <property type="component" value="Unassembled WGS sequence"/>
</dbReference>
<dbReference type="EMBL" id="CAJOBR010003226">
    <property type="protein sequence ID" value="CAF4729273.1"/>
    <property type="molecule type" value="Genomic_DNA"/>
</dbReference>
<dbReference type="AlphaFoldDB" id="A0A821IAK8"/>
<accession>A0A821IAK8</accession>
<dbReference type="Proteomes" id="UP000663851">
    <property type="component" value="Unassembled WGS sequence"/>
</dbReference>
<organism evidence="10 12">
    <name type="scientific">Rotaria socialis</name>
    <dbReference type="NCBI Taxonomy" id="392032"/>
    <lineage>
        <taxon>Eukaryota</taxon>
        <taxon>Metazoa</taxon>
        <taxon>Spiralia</taxon>
        <taxon>Gnathifera</taxon>
        <taxon>Rotifera</taxon>
        <taxon>Eurotatoria</taxon>
        <taxon>Bdelloidea</taxon>
        <taxon>Philodinida</taxon>
        <taxon>Philodinidae</taxon>
        <taxon>Rotaria</taxon>
    </lineage>
</organism>
<dbReference type="Proteomes" id="UP000663872">
    <property type="component" value="Unassembled WGS sequence"/>
</dbReference>
<keyword evidence="1" id="KW-1133">Transmembrane helix</keyword>
<evidence type="ECO:0000313" key="4">
    <source>
        <dbReference type="EMBL" id="CAF3468677.1"/>
    </source>
</evidence>
<protein>
    <submittedName>
        <fullName evidence="10">Uncharacterized protein</fullName>
    </submittedName>
</protein>
<evidence type="ECO:0000313" key="5">
    <source>
        <dbReference type="EMBL" id="CAF3483514.1"/>
    </source>
</evidence>
<proteinExistence type="predicted"/>
<evidence type="ECO:0000313" key="11">
    <source>
        <dbReference type="EMBL" id="CAF4729273.1"/>
    </source>
</evidence>
<evidence type="ECO:0000256" key="1">
    <source>
        <dbReference type="SAM" id="Phobius"/>
    </source>
</evidence>
<comment type="caution">
    <text evidence="10">The sequence shown here is derived from an EMBL/GenBank/DDBJ whole genome shotgun (WGS) entry which is preliminary data.</text>
</comment>
<evidence type="ECO:0000313" key="9">
    <source>
        <dbReference type="EMBL" id="CAF4586785.1"/>
    </source>
</evidence>
<evidence type="ECO:0000313" key="3">
    <source>
        <dbReference type="EMBL" id="CAF3442685.1"/>
    </source>
</evidence>
<sequence>MIGVPVNPNSVYVPIIQTGCLKTEFDSTYPIHLNVGTVLCVVGGLFVVKSITTFYILLSVGIVLTTFGSLFFDIGVCVMDAKRVARMRQAITEESIKYSSRSPTPCSRRLDTSRTLFGGYGYYNNSQQTLYQLVIDIGCSTSQGNVNQTHYSNKIVPEPTSSFG</sequence>
<dbReference type="EMBL" id="CAJOBO010003147">
    <property type="protein sequence ID" value="CAF4482357.1"/>
    <property type="molecule type" value="Genomic_DNA"/>
</dbReference>
<name>A0A821IAK8_9BILA</name>